<dbReference type="EC" id="2.7.7.65" evidence="1"/>
<evidence type="ECO:0000256" key="2">
    <source>
        <dbReference type="ARBA" id="ARBA00034247"/>
    </source>
</evidence>
<dbReference type="InterPro" id="IPR050469">
    <property type="entry name" value="Diguanylate_Cyclase"/>
</dbReference>
<comment type="caution">
    <text evidence="5">The sequence shown here is derived from an EMBL/GenBank/DDBJ whole genome shotgun (WGS) entry which is preliminary data.</text>
</comment>
<dbReference type="InterPro" id="IPR043128">
    <property type="entry name" value="Rev_trsase/Diguanyl_cyclase"/>
</dbReference>
<dbReference type="InterPro" id="IPR029787">
    <property type="entry name" value="Nucleotide_cyclase"/>
</dbReference>
<dbReference type="Gene3D" id="3.30.70.270">
    <property type="match status" value="1"/>
</dbReference>
<dbReference type="SUPFAM" id="SSF55073">
    <property type="entry name" value="Nucleotide cyclase"/>
    <property type="match status" value="1"/>
</dbReference>
<feature type="domain" description="GGDEF" evidence="4">
    <location>
        <begin position="339"/>
        <end position="475"/>
    </location>
</feature>
<name>A0AAJ2H475_9BURK</name>
<dbReference type="AlphaFoldDB" id="A0AAJ2H475"/>
<keyword evidence="3" id="KW-1133">Transmembrane helix</keyword>
<keyword evidence="3" id="KW-0472">Membrane</keyword>
<dbReference type="Proteomes" id="UP001246152">
    <property type="component" value="Unassembled WGS sequence"/>
</dbReference>
<dbReference type="PANTHER" id="PTHR45138">
    <property type="entry name" value="REGULATORY COMPONENTS OF SENSORY TRANSDUCTION SYSTEM"/>
    <property type="match status" value="1"/>
</dbReference>
<dbReference type="FunFam" id="3.30.70.270:FF:000001">
    <property type="entry name" value="Diguanylate cyclase domain protein"/>
    <property type="match status" value="1"/>
</dbReference>
<dbReference type="GO" id="GO:0043709">
    <property type="term" value="P:cell adhesion involved in single-species biofilm formation"/>
    <property type="evidence" value="ECO:0007669"/>
    <property type="project" value="TreeGrafter"/>
</dbReference>
<proteinExistence type="predicted"/>
<feature type="transmembrane region" description="Helical" evidence="3">
    <location>
        <begin position="239"/>
        <end position="257"/>
    </location>
</feature>
<gene>
    <name evidence="5" type="ORF">RI046_11705</name>
</gene>
<dbReference type="NCBIfam" id="TIGR00254">
    <property type="entry name" value="GGDEF"/>
    <property type="match status" value="1"/>
</dbReference>
<evidence type="ECO:0000313" key="6">
    <source>
        <dbReference type="Proteomes" id="UP001246152"/>
    </source>
</evidence>
<evidence type="ECO:0000313" key="5">
    <source>
        <dbReference type="EMBL" id="MDR9836364.1"/>
    </source>
</evidence>
<dbReference type="Pfam" id="PF22588">
    <property type="entry name" value="dCache_1_like"/>
    <property type="match status" value="1"/>
</dbReference>
<evidence type="ECO:0000256" key="3">
    <source>
        <dbReference type="SAM" id="Phobius"/>
    </source>
</evidence>
<dbReference type="CDD" id="cd12915">
    <property type="entry name" value="PDC2_DGC_like"/>
    <property type="match status" value="1"/>
</dbReference>
<keyword evidence="3" id="KW-0812">Transmembrane</keyword>
<comment type="catalytic activity">
    <reaction evidence="2">
        <text>2 GTP = 3',3'-c-di-GMP + 2 diphosphate</text>
        <dbReference type="Rhea" id="RHEA:24898"/>
        <dbReference type="ChEBI" id="CHEBI:33019"/>
        <dbReference type="ChEBI" id="CHEBI:37565"/>
        <dbReference type="ChEBI" id="CHEBI:58805"/>
        <dbReference type="EC" id="2.7.7.65"/>
    </reaction>
</comment>
<dbReference type="GO" id="GO:0052621">
    <property type="term" value="F:diguanylate cyclase activity"/>
    <property type="evidence" value="ECO:0007669"/>
    <property type="project" value="UniProtKB-EC"/>
</dbReference>
<evidence type="ECO:0000256" key="1">
    <source>
        <dbReference type="ARBA" id="ARBA00012528"/>
    </source>
</evidence>
<feature type="transmembrane region" description="Helical" evidence="3">
    <location>
        <begin position="269"/>
        <end position="287"/>
    </location>
</feature>
<dbReference type="InterPro" id="IPR054327">
    <property type="entry name" value="His-kinase-like_sensor"/>
</dbReference>
<dbReference type="InterPro" id="IPR000160">
    <property type="entry name" value="GGDEF_dom"/>
</dbReference>
<organism evidence="5 6">
    <name type="scientific">Herbaspirillum huttiense</name>
    <dbReference type="NCBI Taxonomy" id="863372"/>
    <lineage>
        <taxon>Bacteria</taxon>
        <taxon>Pseudomonadati</taxon>
        <taxon>Pseudomonadota</taxon>
        <taxon>Betaproteobacteria</taxon>
        <taxon>Burkholderiales</taxon>
        <taxon>Oxalobacteraceae</taxon>
        <taxon>Herbaspirillum</taxon>
    </lineage>
</organism>
<dbReference type="Gene3D" id="3.30.450.20">
    <property type="entry name" value="PAS domain"/>
    <property type="match status" value="2"/>
</dbReference>
<dbReference type="PANTHER" id="PTHR45138:SF9">
    <property type="entry name" value="DIGUANYLATE CYCLASE DGCM-RELATED"/>
    <property type="match status" value="1"/>
</dbReference>
<dbReference type="GO" id="GO:1902201">
    <property type="term" value="P:negative regulation of bacterial-type flagellum-dependent cell motility"/>
    <property type="evidence" value="ECO:0007669"/>
    <property type="project" value="TreeGrafter"/>
</dbReference>
<reference evidence="5" key="1">
    <citation type="submission" date="2023-04" db="EMBL/GenBank/DDBJ databases">
        <title>Description of first Herbaspirillum huttiense subsp. nephrolepsisexaltata and Herbaspirillum huttiense subsp. lycopersicon.</title>
        <authorList>
            <person name="Poudel M."/>
            <person name="Sharma A."/>
            <person name="Goss E."/>
            <person name="Tapia J.H."/>
            <person name="Harmon C.M."/>
            <person name="Jones J.B."/>
        </authorList>
    </citation>
    <scope>NUCLEOTIDE SEQUENCE</scope>
    <source>
        <strain evidence="5">G21-1742</strain>
    </source>
</reference>
<dbReference type="Pfam" id="PF00990">
    <property type="entry name" value="GGDEF"/>
    <property type="match status" value="1"/>
</dbReference>
<evidence type="ECO:0000259" key="4">
    <source>
        <dbReference type="PROSITE" id="PS50887"/>
    </source>
</evidence>
<dbReference type="CDD" id="cd12914">
    <property type="entry name" value="PDC1_DGC_like"/>
    <property type="match status" value="1"/>
</dbReference>
<dbReference type="EMBL" id="JAVLSM010000005">
    <property type="protein sequence ID" value="MDR9836364.1"/>
    <property type="molecule type" value="Genomic_DNA"/>
</dbReference>
<dbReference type="GO" id="GO:0005886">
    <property type="term" value="C:plasma membrane"/>
    <property type="evidence" value="ECO:0007669"/>
    <property type="project" value="TreeGrafter"/>
</dbReference>
<dbReference type="CDD" id="cd01949">
    <property type="entry name" value="GGDEF"/>
    <property type="match status" value="1"/>
</dbReference>
<sequence>MVLMAILLGGGAIYQSHQQAKETAIGHAANITLVMQRGLQRHAEFFCSVLDSIGERYRQVLHFPVSGSELGSFLFTGGQANRYIVETAVLDKNGLLVSSSRSSPVLLTNDFSDAPFFQAQQNADSPAGKLFLSKPIQLAKDYFVVVLSRRITDVQGNFAGVAMMVLDLAYFRSLLEGVDVGNNGVLSIYSRDATVYVRIPYDPAMVGRNLSSAPMLDSFLKQDSGHFFWKSVNDGVERLYAFHAVPGTNLMVFVGYAKSNIYNYWQKTLAILIIGSILLIFSALSFFRSMQSEFLRRHASEKTLTTLATIDGLTGLINRRSMDELMARHWQHLREGTLRQLSVIFIDVDFFKLYNDGYGHQSGDLILAQVAAALRTSLARHEDGAARYGGEEFVVILPGSDAAGASKVAERIRAAVEHLALPHAHSRFGKVTISLGVAQANLQRHGQAEQLLAEADQALYAAKSAGRNRVEISSAI</sequence>
<protein>
    <recommendedName>
        <fullName evidence="1">diguanylate cyclase</fullName>
        <ecNumber evidence="1">2.7.7.65</ecNumber>
    </recommendedName>
</protein>
<dbReference type="PROSITE" id="PS50887">
    <property type="entry name" value="GGDEF"/>
    <property type="match status" value="1"/>
</dbReference>
<dbReference type="SMART" id="SM00267">
    <property type="entry name" value="GGDEF"/>
    <property type="match status" value="1"/>
</dbReference>
<accession>A0AAJ2H475</accession>